<dbReference type="EMBL" id="CATQJA010002664">
    <property type="protein sequence ID" value="CAJ0582848.1"/>
    <property type="molecule type" value="Genomic_DNA"/>
</dbReference>
<accession>A0AA36D821</accession>
<evidence type="ECO:0000313" key="2">
    <source>
        <dbReference type="Proteomes" id="UP001177023"/>
    </source>
</evidence>
<comment type="caution">
    <text evidence="1">The sequence shown here is derived from an EMBL/GenBank/DDBJ whole genome shotgun (WGS) entry which is preliminary data.</text>
</comment>
<dbReference type="Proteomes" id="UP001177023">
    <property type="component" value="Unassembled WGS sequence"/>
</dbReference>
<gene>
    <name evidence="1" type="ORF">MSPICULIGERA_LOCUS20978</name>
</gene>
<reference evidence="1" key="1">
    <citation type="submission" date="2023-06" db="EMBL/GenBank/DDBJ databases">
        <authorList>
            <person name="Delattre M."/>
        </authorList>
    </citation>
    <scope>NUCLEOTIDE SEQUENCE</scope>
    <source>
        <strain evidence="1">AF72</strain>
    </source>
</reference>
<dbReference type="AlphaFoldDB" id="A0AA36D821"/>
<keyword evidence="2" id="KW-1185">Reference proteome</keyword>
<sequence length="455" mass="52207">MPPPNYTIIIVLSKHRLDLSALEKPSNVRIYVVAPPRMLYDETNVDVYCQVEPPITEVEHCQLFQKVRELCSAFASTQRRLVTFERNLQLAVAKIRFEMDIEGFSPDQLDTLRRIRDTSAITRRGGLTTVRHCSLAGMPPPEQWVEVAKSHLGKYPVIIKPTRSLGNCSHSMSIVRSQDELKSWIESRARQGNPNVEYQLEECLEDGHEFTAICTSKHGLIGCIVSVETHRSIYECVQNQKPYILEYYNTDQTRDLLPGLESFVMQAIKTIFTTPTPGVFFIKGFYKGHNEIYFLGVSLEPEHDCFRNLISFPRRSKKWEVLHIESIIESRENIETLSTNPSTYHCMLNFPAQEGIVLHQGNINYLAETSETRVCWRVAEGQELKDAEGPDDNALQVYMKNGTRGRLLEEAQFLLCNANITFDRNQIEQRHSACRRNMARLSTQKELIRSCTTTD</sequence>
<dbReference type="SUPFAM" id="SSF56059">
    <property type="entry name" value="Glutathione synthetase ATP-binding domain-like"/>
    <property type="match status" value="1"/>
</dbReference>
<organism evidence="1 2">
    <name type="scientific">Mesorhabditis spiculigera</name>
    <dbReference type="NCBI Taxonomy" id="96644"/>
    <lineage>
        <taxon>Eukaryota</taxon>
        <taxon>Metazoa</taxon>
        <taxon>Ecdysozoa</taxon>
        <taxon>Nematoda</taxon>
        <taxon>Chromadorea</taxon>
        <taxon>Rhabditida</taxon>
        <taxon>Rhabditina</taxon>
        <taxon>Rhabditomorpha</taxon>
        <taxon>Rhabditoidea</taxon>
        <taxon>Rhabditidae</taxon>
        <taxon>Mesorhabditinae</taxon>
        <taxon>Mesorhabditis</taxon>
    </lineage>
</organism>
<protein>
    <recommendedName>
        <fullName evidence="3">ATP-grasp domain-containing protein</fullName>
    </recommendedName>
</protein>
<dbReference type="Gene3D" id="3.30.470.20">
    <property type="entry name" value="ATP-grasp fold, B domain"/>
    <property type="match status" value="1"/>
</dbReference>
<feature type="non-terminal residue" evidence="1">
    <location>
        <position position="1"/>
    </location>
</feature>
<evidence type="ECO:0000313" key="1">
    <source>
        <dbReference type="EMBL" id="CAJ0582848.1"/>
    </source>
</evidence>
<evidence type="ECO:0008006" key="3">
    <source>
        <dbReference type="Google" id="ProtNLM"/>
    </source>
</evidence>
<name>A0AA36D821_9BILA</name>
<proteinExistence type="predicted"/>